<keyword evidence="1 4" id="KW-0808">Transferase</keyword>
<evidence type="ECO:0000256" key="1">
    <source>
        <dbReference type="ARBA" id="ARBA00022679"/>
    </source>
</evidence>
<dbReference type="EMBL" id="QZEW01000068">
    <property type="protein sequence ID" value="RJL09158.1"/>
    <property type="molecule type" value="Genomic_DNA"/>
</dbReference>
<proteinExistence type="predicted"/>
<dbReference type="GO" id="GO:0016747">
    <property type="term" value="F:acyltransferase activity, transferring groups other than amino-acyl groups"/>
    <property type="evidence" value="ECO:0007669"/>
    <property type="project" value="InterPro"/>
</dbReference>
<dbReference type="NCBIfam" id="NF033083">
    <property type="entry name" value="AAC_3_I"/>
    <property type="match status" value="1"/>
</dbReference>
<accession>A0A419A4L2</accession>
<organism evidence="4 5">
    <name type="scientific">Paracoccus siganidrum</name>
    <dbReference type="NCBI Taxonomy" id="1276757"/>
    <lineage>
        <taxon>Bacteria</taxon>
        <taxon>Pseudomonadati</taxon>
        <taxon>Pseudomonadota</taxon>
        <taxon>Alphaproteobacteria</taxon>
        <taxon>Rhodobacterales</taxon>
        <taxon>Paracoccaceae</taxon>
        <taxon>Paracoccus</taxon>
    </lineage>
</organism>
<protein>
    <submittedName>
        <fullName evidence="4">AAC(3)-I family aminoglycoside N-acetyltransferase</fullName>
    </submittedName>
</protein>
<dbReference type="Gene3D" id="3.40.630.30">
    <property type="match status" value="1"/>
</dbReference>
<dbReference type="SUPFAM" id="SSF55729">
    <property type="entry name" value="Acyl-CoA N-acyltransferases (Nat)"/>
    <property type="match status" value="1"/>
</dbReference>
<dbReference type="InterPro" id="IPR016181">
    <property type="entry name" value="Acyl_CoA_acyltransferase"/>
</dbReference>
<dbReference type="Proteomes" id="UP000283587">
    <property type="component" value="Unassembled WGS sequence"/>
</dbReference>
<dbReference type="PANTHER" id="PTHR43072">
    <property type="entry name" value="N-ACETYLTRANSFERASE"/>
    <property type="match status" value="1"/>
</dbReference>
<dbReference type="RefSeq" id="WP_119899147.1">
    <property type="nucleotide sequence ID" value="NZ_QNRC01000053.1"/>
</dbReference>
<reference evidence="5" key="1">
    <citation type="submission" date="2018-09" db="EMBL/GenBank/DDBJ databases">
        <title>Paracoccus onubensis nov. sp. a moderate halophilic bacterium isolated from Gruta de las Maravillas (Aracena, Spain).</title>
        <authorList>
            <person name="Jurado V."/>
            <person name="Gutierrez-Patricio S."/>
            <person name="Gonzalez-Pimentel J.L."/>
            <person name="Miller A.Z."/>
            <person name="Laiz L."/>
            <person name="Saiz-Jimenez C."/>
        </authorList>
    </citation>
    <scope>NUCLEOTIDE SEQUENCE [LARGE SCALE GENOMIC DNA]</scope>
    <source>
        <strain evidence="5">DSM 26381</strain>
    </source>
</reference>
<sequence length="152" mass="16463">MSVSIRCLNGSDVPALRQMNALFGDAFDDPDTYLGEPPDDAYLSDLLTRDRLIALAATDGAVVVGGLIAYKLEKFERARSEIYICDLAVAATHRRQGIATSLIGALREIAAKRGAWVVYVQADHGDEPAIALYTRLGNREDVLHFDIAVDAG</sequence>
<keyword evidence="2" id="KW-0012">Acyltransferase</keyword>
<dbReference type="InterPro" id="IPR000182">
    <property type="entry name" value="GNAT_dom"/>
</dbReference>
<feature type="domain" description="N-acetyltransferase" evidence="3">
    <location>
        <begin position="3"/>
        <end position="152"/>
    </location>
</feature>
<dbReference type="Pfam" id="PF00583">
    <property type="entry name" value="Acetyltransf_1"/>
    <property type="match status" value="1"/>
</dbReference>
<evidence type="ECO:0000313" key="5">
    <source>
        <dbReference type="Proteomes" id="UP000283587"/>
    </source>
</evidence>
<keyword evidence="5" id="KW-1185">Reference proteome</keyword>
<evidence type="ECO:0000256" key="2">
    <source>
        <dbReference type="ARBA" id="ARBA00023315"/>
    </source>
</evidence>
<dbReference type="OrthoDB" id="9796129at2"/>
<comment type="caution">
    <text evidence="4">The sequence shown here is derived from an EMBL/GenBank/DDBJ whole genome shotgun (WGS) entry which is preliminary data.</text>
</comment>
<gene>
    <name evidence="4" type="primary">aac(3)-I</name>
    <name evidence="4" type="ORF">D3P05_15250</name>
</gene>
<dbReference type="PROSITE" id="PS51186">
    <property type="entry name" value="GNAT"/>
    <property type="match status" value="1"/>
</dbReference>
<evidence type="ECO:0000313" key="4">
    <source>
        <dbReference type="EMBL" id="RJL09158.1"/>
    </source>
</evidence>
<dbReference type="PANTHER" id="PTHR43072:SF23">
    <property type="entry name" value="UPF0039 PROTEIN C11D3.02C"/>
    <property type="match status" value="1"/>
</dbReference>
<evidence type="ECO:0000259" key="3">
    <source>
        <dbReference type="PROSITE" id="PS51186"/>
    </source>
</evidence>
<dbReference type="AlphaFoldDB" id="A0A419A4L2"/>
<dbReference type="CDD" id="cd04301">
    <property type="entry name" value="NAT_SF"/>
    <property type="match status" value="1"/>
</dbReference>
<name>A0A419A4L2_9RHOB</name>